<dbReference type="Gene3D" id="1.10.287.1490">
    <property type="match status" value="1"/>
</dbReference>
<sequence>MSNFERFPSWKATRKNYKMNYPLQKQAWSRLKEIFIPCNSFELSSSPFVLSYKKLIIIIIIIITRQHAELSEQKAHLQQKFTDMVGENGSLKNDIASLQEQLQILKTQSVLFFFFYYLSAKVEIGGERGEGGEIYVYRTEHCHLFVYVCVGEIKEETEKQLQQALAACHREERAREQLEAQLEMFGKELELKRSELSVLEKLHEELNQRYSELCGKYENTCTELQTLQQRLDFLQQKCASFEIDIREKTQQNQLQKEDIERLTTEYKTLQSGHNSVKEQLAVAQHELTEWQAKVKSLETQVTGFVYTKFGIKTKRLHFEYTNK</sequence>
<evidence type="ECO:0000313" key="3">
    <source>
        <dbReference type="Proteomes" id="UP000023152"/>
    </source>
</evidence>
<proteinExistence type="predicted"/>
<organism evidence="2 3">
    <name type="scientific">Reticulomyxa filosa</name>
    <dbReference type="NCBI Taxonomy" id="46433"/>
    <lineage>
        <taxon>Eukaryota</taxon>
        <taxon>Sar</taxon>
        <taxon>Rhizaria</taxon>
        <taxon>Retaria</taxon>
        <taxon>Foraminifera</taxon>
        <taxon>Monothalamids</taxon>
        <taxon>Reticulomyxidae</taxon>
        <taxon>Reticulomyxa</taxon>
    </lineage>
</organism>
<protein>
    <submittedName>
        <fullName evidence="2">Uncharacterized protein</fullName>
    </submittedName>
</protein>
<accession>X6N1J1</accession>
<feature type="coiled-coil region" evidence="1">
    <location>
        <begin position="154"/>
        <end position="300"/>
    </location>
</feature>
<gene>
    <name evidence="2" type="ORF">RFI_17625</name>
</gene>
<dbReference type="Proteomes" id="UP000023152">
    <property type="component" value="Unassembled WGS sequence"/>
</dbReference>
<evidence type="ECO:0000256" key="1">
    <source>
        <dbReference type="SAM" id="Coils"/>
    </source>
</evidence>
<dbReference type="PANTHER" id="PTHR43941:SF1">
    <property type="entry name" value="STRUCTURAL MAINTENANCE OF CHROMOSOMES PROTEIN 2"/>
    <property type="match status" value="1"/>
</dbReference>
<dbReference type="AlphaFoldDB" id="X6N1J1"/>
<comment type="caution">
    <text evidence="2">The sequence shown here is derived from an EMBL/GenBank/DDBJ whole genome shotgun (WGS) entry which is preliminary data.</text>
</comment>
<name>X6N1J1_RETFI</name>
<evidence type="ECO:0000313" key="2">
    <source>
        <dbReference type="EMBL" id="ETO19604.1"/>
    </source>
</evidence>
<dbReference type="PANTHER" id="PTHR43941">
    <property type="entry name" value="STRUCTURAL MAINTENANCE OF CHROMOSOMES PROTEIN 2"/>
    <property type="match status" value="1"/>
</dbReference>
<dbReference type="EMBL" id="ASPP01013481">
    <property type="protein sequence ID" value="ETO19604.1"/>
    <property type="molecule type" value="Genomic_DNA"/>
</dbReference>
<keyword evidence="3" id="KW-1185">Reference proteome</keyword>
<dbReference type="SUPFAM" id="SSF57997">
    <property type="entry name" value="Tropomyosin"/>
    <property type="match status" value="1"/>
</dbReference>
<reference evidence="2 3" key="1">
    <citation type="journal article" date="2013" name="Curr. Biol.">
        <title>The Genome of the Foraminiferan Reticulomyxa filosa.</title>
        <authorList>
            <person name="Glockner G."/>
            <person name="Hulsmann N."/>
            <person name="Schleicher M."/>
            <person name="Noegel A.A."/>
            <person name="Eichinger L."/>
            <person name="Gallinger C."/>
            <person name="Pawlowski J."/>
            <person name="Sierra R."/>
            <person name="Euteneuer U."/>
            <person name="Pillet L."/>
            <person name="Moustafa A."/>
            <person name="Platzer M."/>
            <person name="Groth M."/>
            <person name="Szafranski K."/>
            <person name="Schliwa M."/>
        </authorList>
    </citation>
    <scope>NUCLEOTIDE SEQUENCE [LARGE SCALE GENOMIC DNA]</scope>
</reference>
<keyword evidence="1" id="KW-0175">Coiled coil</keyword>